<feature type="transmembrane region" description="Helical" evidence="2">
    <location>
        <begin position="174"/>
        <end position="194"/>
    </location>
</feature>
<gene>
    <name evidence="3" type="ORF">BS78_K268300</name>
</gene>
<sequence>MDHRGEPPRTATADSIELGKPAGIVQGEGGDQADINTDGFDPTAEFAGQLRTGARRGEVPAFAKLTAGVAGAYGCHSGFAGGAERGLIPVRVGGGVYTTTTTYGDFTGAELGEAPVGTLTDGVAGGERGEVLANLLAVDGVGDHAQQTLGGTGRATGILGALHASHLAERIRRLVPVAGVVATSTAVTGLVMSAGSVTPAAGLALFALLLAGLWVIMIHVLRA</sequence>
<dbReference type="AlphaFoldDB" id="A0A9W8CEK7"/>
<comment type="caution">
    <text evidence="3">The sequence shown here is derived from an EMBL/GenBank/DDBJ whole genome shotgun (WGS) entry which is preliminary data.</text>
</comment>
<evidence type="ECO:0000256" key="1">
    <source>
        <dbReference type="SAM" id="MobiDB-lite"/>
    </source>
</evidence>
<keyword evidence="4" id="KW-1185">Reference proteome</keyword>
<keyword evidence="2" id="KW-1133">Transmembrane helix</keyword>
<protein>
    <submittedName>
        <fullName evidence="3">Uncharacterized protein</fullName>
    </submittedName>
</protein>
<accession>A0A9W8CEK7</accession>
<proteinExistence type="predicted"/>
<keyword evidence="2" id="KW-0812">Transmembrane</keyword>
<evidence type="ECO:0000256" key="2">
    <source>
        <dbReference type="SAM" id="Phobius"/>
    </source>
</evidence>
<keyword evidence="2" id="KW-0472">Membrane</keyword>
<organism evidence="3 4">
    <name type="scientific">Paspalum vaginatum</name>
    <name type="common">seashore paspalum</name>
    <dbReference type="NCBI Taxonomy" id="158149"/>
    <lineage>
        <taxon>Eukaryota</taxon>
        <taxon>Viridiplantae</taxon>
        <taxon>Streptophyta</taxon>
        <taxon>Embryophyta</taxon>
        <taxon>Tracheophyta</taxon>
        <taxon>Spermatophyta</taxon>
        <taxon>Magnoliopsida</taxon>
        <taxon>Liliopsida</taxon>
        <taxon>Poales</taxon>
        <taxon>Poaceae</taxon>
        <taxon>PACMAD clade</taxon>
        <taxon>Panicoideae</taxon>
        <taxon>Andropogonodae</taxon>
        <taxon>Paspaleae</taxon>
        <taxon>Paspalinae</taxon>
        <taxon>Paspalum</taxon>
    </lineage>
</organism>
<dbReference type="EMBL" id="MU629765">
    <property type="protein sequence ID" value="KAJ1255280.1"/>
    <property type="molecule type" value="Genomic_DNA"/>
</dbReference>
<dbReference type="Proteomes" id="UP001164776">
    <property type="component" value="Unassembled WGS sequence"/>
</dbReference>
<feature type="region of interest" description="Disordered" evidence="1">
    <location>
        <begin position="1"/>
        <end position="28"/>
    </location>
</feature>
<evidence type="ECO:0000313" key="4">
    <source>
        <dbReference type="Proteomes" id="UP001164776"/>
    </source>
</evidence>
<reference evidence="3 4" key="1">
    <citation type="submission" date="2022-10" db="EMBL/GenBank/DDBJ databases">
        <title>WGS assembly of Paspalum vaginatum 540-79.</title>
        <authorList>
            <person name="Sun G."/>
            <person name="Wase N."/>
            <person name="Shu S."/>
            <person name="Jenkins J."/>
            <person name="Zhou B."/>
            <person name="Torres-Rodriguez J."/>
            <person name="Chen C."/>
            <person name="Sandor L."/>
            <person name="Plott C."/>
            <person name="Yoshinga Y."/>
            <person name="Daum C."/>
            <person name="Qi P."/>
            <person name="Barry K."/>
            <person name="Lipzen A."/>
            <person name="Berry L."/>
            <person name="Pedersen C."/>
            <person name="Gottilla T."/>
            <person name="Foltz A."/>
            <person name="Yu H."/>
            <person name="O'Malley R."/>
            <person name="Zhang C."/>
            <person name="Devos K."/>
            <person name="Sigmon B."/>
            <person name="Yu B."/>
            <person name="Obata T."/>
            <person name="Schmutz J."/>
            <person name="Schnable J."/>
        </authorList>
    </citation>
    <scope>NUCLEOTIDE SEQUENCE [LARGE SCALE GENOMIC DNA]</scope>
    <source>
        <strain evidence="4">cv. 540-79</strain>
    </source>
</reference>
<evidence type="ECO:0000313" key="3">
    <source>
        <dbReference type="EMBL" id="KAJ1255280.1"/>
    </source>
</evidence>
<name>A0A9W8CEK7_9POAL</name>
<feature type="transmembrane region" description="Helical" evidence="2">
    <location>
        <begin position="200"/>
        <end position="221"/>
    </location>
</feature>